<evidence type="ECO:0000259" key="9">
    <source>
        <dbReference type="PROSITE" id="PS50850"/>
    </source>
</evidence>
<keyword evidence="4" id="KW-1003">Cell membrane</keyword>
<dbReference type="GO" id="GO:0005886">
    <property type="term" value="C:plasma membrane"/>
    <property type="evidence" value="ECO:0007669"/>
    <property type="project" value="UniProtKB-SubCell"/>
</dbReference>
<gene>
    <name evidence="10" type="ORF">AYY18_00555</name>
</gene>
<keyword evidence="8" id="KW-0997">Cell inner membrane</keyword>
<comment type="subcellular location">
    <subcellularLocation>
        <location evidence="8">Cell inner membrane</location>
        <topology evidence="8">Multi-pass membrane protein</topology>
    </subcellularLocation>
    <subcellularLocation>
        <location evidence="1">Cell membrane</location>
        <topology evidence="1">Multi-pass membrane protein</topology>
    </subcellularLocation>
</comment>
<feature type="transmembrane region" description="Helical" evidence="8">
    <location>
        <begin position="86"/>
        <end position="105"/>
    </location>
</feature>
<feature type="transmembrane region" description="Helical" evidence="8">
    <location>
        <begin position="262"/>
        <end position="280"/>
    </location>
</feature>
<dbReference type="FunFam" id="1.20.1720.10:FF:000005">
    <property type="entry name" value="Bcr/CflA family efflux transporter"/>
    <property type="match status" value="1"/>
</dbReference>
<dbReference type="InterPro" id="IPR004812">
    <property type="entry name" value="Efflux_drug-R_Bcr/CmlA"/>
</dbReference>
<comment type="caution">
    <text evidence="10">The sequence shown here is derived from an EMBL/GenBank/DDBJ whole genome shotgun (WGS) entry which is preliminary data.</text>
</comment>
<feature type="transmembrane region" description="Helical" evidence="8">
    <location>
        <begin position="53"/>
        <end position="74"/>
    </location>
</feature>
<keyword evidence="6 8" id="KW-1133">Transmembrane helix</keyword>
<name>A0A1B8HUS3_9GAMM</name>
<dbReference type="GO" id="GO:0042910">
    <property type="term" value="F:xenobiotic transmembrane transporter activity"/>
    <property type="evidence" value="ECO:0007669"/>
    <property type="project" value="InterPro"/>
</dbReference>
<dbReference type="PROSITE" id="PS50850">
    <property type="entry name" value="MFS"/>
    <property type="match status" value="1"/>
</dbReference>
<evidence type="ECO:0000313" key="11">
    <source>
        <dbReference type="Proteomes" id="UP000092377"/>
    </source>
</evidence>
<feature type="transmembrane region" description="Helical" evidence="8">
    <location>
        <begin position="317"/>
        <end position="343"/>
    </location>
</feature>
<dbReference type="Pfam" id="PF07690">
    <property type="entry name" value="MFS_1"/>
    <property type="match status" value="1"/>
</dbReference>
<dbReference type="NCBIfam" id="NF008270">
    <property type="entry name" value="PRK11043.1"/>
    <property type="match status" value="1"/>
</dbReference>
<proteinExistence type="inferred from homology"/>
<evidence type="ECO:0000256" key="2">
    <source>
        <dbReference type="ARBA" id="ARBA00006236"/>
    </source>
</evidence>
<dbReference type="Proteomes" id="UP000092377">
    <property type="component" value="Unassembled WGS sequence"/>
</dbReference>
<dbReference type="GO" id="GO:1990961">
    <property type="term" value="P:xenobiotic detoxification by transmembrane export across the plasma membrane"/>
    <property type="evidence" value="ECO:0007669"/>
    <property type="project" value="InterPro"/>
</dbReference>
<dbReference type="InterPro" id="IPR020846">
    <property type="entry name" value="MFS_dom"/>
</dbReference>
<sequence>MYLTFRYSFVTVQKSPSRGFLFYLAGLSMLGYLAIDMYLPAFGMMQASLNSSASAISASLSIFLVGFAIGQLLWGPLSDKIGRKPVLLMGLGLFALSCLAMVWVSTPAQLLLLRFVQAVSVCSAAVTWQALVIDRYDSHRAQRVFAAIMPLVALSPALAPLLGAWLLNHGGWHEIFLLLGGITVLILIPTLVLKEKHTLAAPDSIKPKKQAISFFRLLKSPVYSGNVLIYAACSAGFFAWLTGSPFILRDMGYNPNDIGLSYIPQTIAFMVGGYGCRALLSHVKGKTLLPFLLAGYAVSMISLYAMAKFGNPSLVEILIPFCFMAAMNGASYPIAVSNALAVYPAHSGKAAALQNAIQLGLCSAISFLVSALMNDPLVSTTAVMASTVILATLGYIMQYRSSQTTVTIAEQNQ</sequence>
<keyword evidence="3 8" id="KW-0813">Transport</keyword>
<reference evidence="11" key="1">
    <citation type="submission" date="2016-06" db="EMBL/GenBank/DDBJ databases">
        <authorList>
            <person name="Butler K."/>
        </authorList>
    </citation>
    <scope>NUCLEOTIDE SEQUENCE [LARGE SCALE GENOMIC DNA]</scope>
    <source>
        <strain evidence="11">GCSL-Mp20</strain>
    </source>
</reference>
<dbReference type="EMBL" id="LZEY01000001">
    <property type="protein sequence ID" value="OBU13623.1"/>
    <property type="molecule type" value="Genomic_DNA"/>
</dbReference>
<feature type="domain" description="Major facilitator superfamily (MFS) profile" evidence="9">
    <location>
        <begin position="20"/>
        <end position="403"/>
    </location>
</feature>
<feature type="transmembrane region" description="Helical" evidence="8">
    <location>
        <begin position="214"/>
        <end position="242"/>
    </location>
</feature>
<evidence type="ECO:0000256" key="1">
    <source>
        <dbReference type="ARBA" id="ARBA00004651"/>
    </source>
</evidence>
<dbReference type="AlphaFoldDB" id="A0A1B8HUS3"/>
<keyword evidence="5 8" id="KW-0812">Transmembrane</keyword>
<feature type="transmembrane region" description="Helical" evidence="8">
    <location>
        <begin position="144"/>
        <end position="166"/>
    </location>
</feature>
<keyword evidence="11" id="KW-1185">Reference proteome</keyword>
<evidence type="ECO:0000256" key="6">
    <source>
        <dbReference type="ARBA" id="ARBA00022989"/>
    </source>
</evidence>
<dbReference type="PANTHER" id="PTHR23502">
    <property type="entry name" value="MAJOR FACILITATOR SUPERFAMILY"/>
    <property type="match status" value="1"/>
</dbReference>
<evidence type="ECO:0000256" key="3">
    <source>
        <dbReference type="ARBA" id="ARBA00022448"/>
    </source>
</evidence>
<feature type="transmembrane region" description="Helical" evidence="8">
    <location>
        <begin position="172"/>
        <end position="193"/>
    </location>
</feature>
<dbReference type="InterPro" id="IPR011701">
    <property type="entry name" value="MFS"/>
</dbReference>
<evidence type="ECO:0000256" key="8">
    <source>
        <dbReference type="RuleBase" id="RU365088"/>
    </source>
</evidence>
<dbReference type="InterPro" id="IPR036259">
    <property type="entry name" value="MFS_trans_sf"/>
</dbReference>
<comment type="similarity">
    <text evidence="2 8">Belongs to the major facilitator superfamily. Bcr/CmlA family.</text>
</comment>
<dbReference type="Gene3D" id="1.20.1720.10">
    <property type="entry name" value="Multidrug resistance protein D"/>
    <property type="match status" value="1"/>
</dbReference>
<dbReference type="PANTHER" id="PTHR23502:SF162">
    <property type="entry name" value="INNER MEMBRANE TRANSPORT PROTEIN YDHC"/>
    <property type="match status" value="1"/>
</dbReference>
<evidence type="ECO:0000256" key="4">
    <source>
        <dbReference type="ARBA" id="ARBA00022475"/>
    </source>
</evidence>
<keyword evidence="7 8" id="KW-0472">Membrane</keyword>
<dbReference type="SUPFAM" id="SSF103473">
    <property type="entry name" value="MFS general substrate transporter"/>
    <property type="match status" value="1"/>
</dbReference>
<feature type="transmembrane region" description="Helical" evidence="8">
    <location>
        <begin position="379"/>
        <end position="397"/>
    </location>
</feature>
<feature type="transmembrane region" description="Helical" evidence="8">
    <location>
        <begin position="355"/>
        <end position="373"/>
    </location>
</feature>
<feature type="transmembrane region" description="Helical" evidence="8">
    <location>
        <begin position="20"/>
        <end position="41"/>
    </location>
</feature>
<feature type="transmembrane region" description="Helical" evidence="8">
    <location>
        <begin position="111"/>
        <end position="132"/>
    </location>
</feature>
<dbReference type="NCBIfam" id="TIGR00710">
    <property type="entry name" value="efflux_Bcr_CflA"/>
    <property type="match status" value="1"/>
</dbReference>
<protein>
    <recommendedName>
        <fullName evidence="8">Bcr/CflA family efflux transporter</fullName>
    </recommendedName>
</protein>
<accession>A0A1B8HUS3</accession>
<evidence type="ECO:0000313" key="10">
    <source>
        <dbReference type="EMBL" id="OBU13623.1"/>
    </source>
</evidence>
<organism evidence="10 11">
    <name type="scientific">Morganella psychrotolerans</name>
    <dbReference type="NCBI Taxonomy" id="368603"/>
    <lineage>
        <taxon>Bacteria</taxon>
        <taxon>Pseudomonadati</taxon>
        <taxon>Pseudomonadota</taxon>
        <taxon>Gammaproteobacteria</taxon>
        <taxon>Enterobacterales</taxon>
        <taxon>Morganellaceae</taxon>
        <taxon>Morganella</taxon>
    </lineage>
</organism>
<evidence type="ECO:0000256" key="7">
    <source>
        <dbReference type="ARBA" id="ARBA00023136"/>
    </source>
</evidence>
<dbReference type="CDD" id="cd17320">
    <property type="entry name" value="MFS_MdfA_MDR_like"/>
    <property type="match status" value="1"/>
</dbReference>
<feature type="transmembrane region" description="Helical" evidence="8">
    <location>
        <begin position="287"/>
        <end position="305"/>
    </location>
</feature>
<evidence type="ECO:0000256" key="5">
    <source>
        <dbReference type="ARBA" id="ARBA00022692"/>
    </source>
</evidence>